<reference evidence="2" key="1">
    <citation type="submission" date="2025-08" db="UniProtKB">
        <authorList>
            <consortium name="RefSeq"/>
        </authorList>
    </citation>
    <scope>IDENTIFICATION</scope>
</reference>
<keyword evidence="1" id="KW-0175">Coiled coil</keyword>
<dbReference type="RefSeq" id="XP_016450144.1">
    <property type="nucleotide sequence ID" value="XM_016594658.1"/>
</dbReference>
<sequence>MSEIKGMLQQLIGSNGKVGEKVEVHESAIKGIEILLGQISMALNNHPQVTLPANTHVNPKEQRPNQLMSVSLRNVPIEVDDSTELAKVRVQPAQEEINKEKEVAEEAKKVQEKALEKVLKQDLTQATGKKRAPAPFRKEVPGDAKMMNDLMSHNFDFQNMVTVTLRQTCSAVMSRPIAEKLSDHESFLGIGRARPTSMLQQLADQTVKRPSGILDDALVLVGKFVFPIDFVILDCKVDGEISIILGRSFLATGRALIDWEIGKLKMRLSNEEITLSV</sequence>
<dbReference type="Gene3D" id="2.40.70.10">
    <property type="entry name" value="Acid Proteases"/>
    <property type="match status" value="1"/>
</dbReference>
<gene>
    <name evidence="2" type="primary">LOC107774996</name>
</gene>
<evidence type="ECO:0000313" key="2">
    <source>
        <dbReference type="RefSeq" id="XP_016450144.1"/>
    </source>
</evidence>
<organism evidence="2">
    <name type="scientific">Nicotiana tabacum</name>
    <name type="common">Common tobacco</name>
    <dbReference type="NCBI Taxonomy" id="4097"/>
    <lineage>
        <taxon>Eukaryota</taxon>
        <taxon>Viridiplantae</taxon>
        <taxon>Streptophyta</taxon>
        <taxon>Embryophyta</taxon>
        <taxon>Tracheophyta</taxon>
        <taxon>Spermatophyta</taxon>
        <taxon>Magnoliopsida</taxon>
        <taxon>eudicotyledons</taxon>
        <taxon>Gunneridae</taxon>
        <taxon>Pentapetalae</taxon>
        <taxon>asterids</taxon>
        <taxon>lamiids</taxon>
        <taxon>Solanales</taxon>
        <taxon>Solanaceae</taxon>
        <taxon>Nicotianoideae</taxon>
        <taxon>Nicotianeae</taxon>
        <taxon>Nicotiana</taxon>
    </lineage>
</organism>
<dbReference type="PANTHER" id="PTHR33067:SF9">
    <property type="entry name" value="RNA-DIRECTED DNA POLYMERASE"/>
    <property type="match status" value="1"/>
</dbReference>
<accession>A0A1S3YDD4</accession>
<evidence type="ECO:0008006" key="3">
    <source>
        <dbReference type="Google" id="ProtNLM"/>
    </source>
</evidence>
<dbReference type="InterPro" id="IPR021109">
    <property type="entry name" value="Peptidase_aspartic_dom_sf"/>
</dbReference>
<dbReference type="AlphaFoldDB" id="A0A1S3YDD4"/>
<dbReference type="KEGG" id="nta:107774996"/>
<evidence type="ECO:0000256" key="1">
    <source>
        <dbReference type="SAM" id="Coils"/>
    </source>
</evidence>
<feature type="coiled-coil region" evidence="1">
    <location>
        <begin position="93"/>
        <end position="121"/>
    </location>
</feature>
<dbReference type="OrthoDB" id="1937287at2759"/>
<name>A0A1S3YDD4_TOBAC</name>
<dbReference type="PANTHER" id="PTHR33067">
    <property type="entry name" value="RNA-DIRECTED DNA POLYMERASE-RELATED"/>
    <property type="match status" value="1"/>
</dbReference>
<protein>
    <recommendedName>
        <fullName evidence="3">Reverse transcriptase domain-containing protein</fullName>
    </recommendedName>
</protein>
<proteinExistence type="predicted"/>
<dbReference type="PaxDb" id="4097-A0A1S3YDD4"/>